<dbReference type="KEGG" id="bgt:106056768"/>
<evidence type="ECO:0000256" key="10">
    <source>
        <dbReference type="SAM" id="Phobius"/>
    </source>
</evidence>
<feature type="transmembrane region" description="Helical" evidence="10">
    <location>
        <begin position="148"/>
        <end position="166"/>
    </location>
</feature>
<evidence type="ECO:0000256" key="3">
    <source>
        <dbReference type="ARBA" id="ARBA00022989"/>
    </source>
</evidence>
<dbReference type="SUPFAM" id="SSF81321">
    <property type="entry name" value="Family A G protein-coupled receptor-like"/>
    <property type="match status" value="1"/>
</dbReference>
<evidence type="ECO:0000256" key="6">
    <source>
        <dbReference type="ARBA" id="ARBA00023170"/>
    </source>
</evidence>
<keyword evidence="3 10" id="KW-1133">Transmembrane helix</keyword>
<keyword evidence="7 8" id="KW-0807">Transducer</keyword>
<keyword evidence="5 10" id="KW-0472">Membrane</keyword>
<dbReference type="PANTHER" id="PTHR45695:SF9">
    <property type="entry name" value="LEUCOKININ RECEPTOR"/>
    <property type="match status" value="1"/>
</dbReference>
<dbReference type="Gene3D" id="1.20.1070.10">
    <property type="entry name" value="Rhodopsin 7-helix transmembrane proteins"/>
    <property type="match status" value="1"/>
</dbReference>
<feature type="transmembrane region" description="Helical" evidence="10">
    <location>
        <begin position="187"/>
        <end position="207"/>
    </location>
</feature>
<keyword evidence="4 8" id="KW-0297">G-protein coupled receptor</keyword>
<feature type="region of interest" description="Disordered" evidence="9">
    <location>
        <begin position="555"/>
        <end position="580"/>
    </location>
</feature>
<dbReference type="OrthoDB" id="5987936at2759"/>
<gene>
    <name evidence="13" type="primary">LOC106056768</name>
</gene>
<dbReference type="InterPro" id="IPR000276">
    <property type="entry name" value="GPCR_Rhodpsn"/>
</dbReference>
<dbReference type="Proteomes" id="UP001165740">
    <property type="component" value="Chromosome 9"/>
</dbReference>
<dbReference type="AlphaFoldDB" id="A0A9U8E1E8"/>
<evidence type="ECO:0000256" key="1">
    <source>
        <dbReference type="ARBA" id="ARBA00004141"/>
    </source>
</evidence>
<dbReference type="InterPro" id="IPR017452">
    <property type="entry name" value="GPCR_Rhodpsn_7TM"/>
</dbReference>
<evidence type="ECO:0000313" key="13">
    <source>
        <dbReference type="RefSeq" id="XP_013069069.2"/>
    </source>
</evidence>
<dbReference type="GeneID" id="106056768"/>
<feature type="compositionally biased region" description="Polar residues" evidence="9">
    <location>
        <begin position="563"/>
        <end position="574"/>
    </location>
</feature>
<keyword evidence="6 8" id="KW-0675">Receptor</keyword>
<dbReference type="GO" id="GO:0004930">
    <property type="term" value="F:G protein-coupled receptor activity"/>
    <property type="evidence" value="ECO:0007669"/>
    <property type="project" value="UniProtKB-KW"/>
</dbReference>
<dbReference type="PRINTS" id="PR00237">
    <property type="entry name" value="GPCRRHODOPSN"/>
</dbReference>
<feature type="transmembrane region" description="Helical" evidence="10">
    <location>
        <begin position="238"/>
        <end position="257"/>
    </location>
</feature>
<evidence type="ECO:0000256" key="7">
    <source>
        <dbReference type="ARBA" id="ARBA00023224"/>
    </source>
</evidence>
<dbReference type="SMART" id="SM01381">
    <property type="entry name" value="7TM_GPCR_Srsx"/>
    <property type="match status" value="1"/>
</dbReference>
<name>A0A9U8E1E8_BIOGL</name>
<keyword evidence="12" id="KW-1185">Reference proteome</keyword>
<dbReference type="OMA" id="VINISCW"/>
<sequence length="620" mass="69146">MSSSLSSDQILLDQDGQGEAFEDEDNGIYYDADGNVLDMSHVDWSKHEYVGIANHTGVSSLDGELVSAGRVVALVFFAVIFVVGVLGNSLVVYTVGRQISMRKVTYLYLLNLSAANLLYLVICVPTLSVSHTLVSWPFGNILCHLTNYVMSVSMAVSVLTITATGFDRYLAVIYPVDSRLVRTTKRAVVINISCWLLALVIMTPRIFLYNEKKVFHIVSTVTVCHRVERLLLLQIDTVLNFVLMYLLPLSMLSVFHFKIGQRLWHFTKPGTRSTQGGNMQVLVIKDRRRIAKIVFAITLVFAVGWLPIHVYHIAEDFNSGHILFDPYVYRGTLVLLFSFGVNSLNPILYCMLSHGFRQSFKKVLGVCAERSSRTVHVQNHGATQSVQNVYRRPPPVLLPRPATTTSEAFLRPHPNIHINIKQTTPLLYGASMEFCVNNLEAVQEVNAECSPLSITKEPLLELRGQKPENNVETRAHNSTPNNAITSPVISSPNDVSEIQYRTCKSESDEHNLLDMNNFHCQSRDSERSAPASSRPLSTSLSVSIEQFAAHNEITRTCRDTSEGPPSSVTTTQASAKDESYSKLSDANLEFSLHNSSNTNSEASQQHLSEQLLKHFLPRVD</sequence>
<evidence type="ECO:0000259" key="11">
    <source>
        <dbReference type="PROSITE" id="PS50262"/>
    </source>
</evidence>
<feature type="region of interest" description="Disordered" evidence="9">
    <location>
        <begin position="470"/>
        <end position="491"/>
    </location>
</feature>
<proteinExistence type="inferred from homology"/>
<dbReference type="PROSITE" id="PS50262">
    <property type="entry name" value="G_PROTEIN_RECEP_F1_2"/>
    <property type="match status" value="1"/>
</dbReference>
<accession>A0A9U8E1E8</accession>
<dbReference type="Pfam" id="PF00001">
    <property type="entry name" value="7tm_1"/>
    <property type="match status" value="1"/>
</dbReference>
<feature type="domain" description="G-protein coupled receptors family 1 profile" evidence="11">
    <location>
        <begin position="87"/>
        <end position="349"/>
    </location>
</feature>
<feature type="transmembrane region" description="Helical" evidence="10">
    <location>
        <begin position="293"/>
        <end position="313"/>
    </location>
</feature>
<dbReference type="PROSITE" id="PS00237">
    <property type="entry name" value="G_PROTEIN_RECEP_F1_1"/>
    <property type="match status" value="1"/>
</dbReference>
<feature type="compositionally biased region" description="Polar residues" evidence="9">
    <location>
        <begin position="476"/>
        <end position="491"/>
    </location>
</feature>
<organism evidence="12 13">
    <name type="scientific">Biomphalaria glabrata</name>
    <name type="common">Bloodfluke planorb</name>
    <name type="synonym">Freshwater snail</name>
    <dbReference type="NCBI Taxonomy" id="6526"/>
    <lineage>
        <taxon>Eukaryota</taxon>
        <taxon>Metazoa</taxon>
        <taxon>Spiralia</taxon>
        <taxon>Lophotrochozoa</taxon>
        <taxon>Mollusca</taxon>
        <taxon>Gastropoda</taxon>
        <taxon>Heterobranchia</taxon>
        <taxon>Euthyneura</taxon>
        <taxon>Panpulmonata</taxon>
        <taxon>Hygrophila</taxon>
        <taxon>Lymnaeoidea</taxon>
        <taxon>Planorbidae</taxon>
        <taxon>Biomphalaria</taxon>
    </lineage>
</organism>
<evidence type="ECO:0000256" key="5">
    <source>
        <dbReference type="ARBA" id="ARBA00023136"/>
    </source>
</evidence>
<dbReference type="PANTHER" id="PTHR45695">
    <property type="entry name" value="LEUCOKININ RECEPTOR-RELATED"/>
    <property type="match status" value="1"/>
</dbReference>
<dbReference type="GO" id="GO:0005886">
    <property type="term" value="C:plasma membrane"/>
    <property type="evidence" value="ECO:0007669"/>
    <property type="project" value="TreeGrafter"/>
</dbReference>
<reference evidence="13" key="1">
    <citation type="submission" date="2025-08" db="UniProtKB">
        <authorList>
            <consortium name="RefSeq"/>
        </authorList>
    </citation>
    <scope>IDENTIFICATION</scope>
</reference>
<comment type="similarity">
    <text evidence="8">Belongs to the G-protein coupled receptor 1 family.</text>
</comment>
<evidence type="ECO:0000256" key="9">
    <source>
        <dbReference type="SAM" id="MobiDB-lite"/>
    </source>
</evidence>
<evidence type="ECO:0000256" key="2">
    <source>
        <dbReference type="ARBA" id="ARBA00022692"/>
    </source>
</evidence>
<comment type="subcellular location">
    <subcellularLocation>
        <location evidence="1">Membrane</location>
        <topology evidence="1">Multi-pass membrane protein</topology>
    </subcellularLocation>
</comment>
<keyword evidence="2 8" id="KW-0812">Transmembrane</keyword>
<dbReference type="RefSeq" id="XP_013069069.2">
    <property type="nucleotide sequence ID" value="XM_013213615.2"/>
</dbReference>
<feature type="transmembrane region" description="Helical" evidence="10">
    <location>
        <begin position="107"/>
        <end position="128"/>
    </location>
</feature>
<feature type="transmembrane region" description="Helical" evidence="10">
    <location>
        <begin position="333"/>
        <end position="352"/>
    </location>
</feature>
<evidence type="ECO:0000256" key="8">
    <source>
        <dbReference type="RuleBase" id="RU000688"/>
    </source>
</evidence>
<protein>
    <submittedName>
        <fullName evidence="13">Prolactin-releasing peptide receptor-like</fullName>
    </submittedName>
</protein>
<feature type="transmembrane region" description="Helical" evidence="10">
    <location>
        <begin position="71"/>
        <end position="95"/>
    </location>
</feature>
<evidence type="ECO:0000313" key="12">
    <source>
        <dbReference type="Proteomes" id="UP001165740"/>
    </source>
</evidence>
<evidence type="ECO:0000256" key="4">
    <source>
        <dbReference type="ARBA" id="ARBA00023040"/>
    </source>
</evidence>